<dbReference type="InterPro" id="IPR026669">
    <property type="entry name" value="Arsenite_MeTrfase-like"/>
</dbReference>
<comment type="catalytic activity">
    <reaction evidence="7">
        <text>arsenic triglutathione + 2 [thioredoxin]-dithiol + 2 S-adenosyl-L-methionine + H2O = dimethylarsinous acid + 2 [thioredoxin]-disulfide + 3 glutathione + 2 S-adenosyl-L-homocysteine + 2 H(+)</text>
        <dbReference type="Rhea" id="RHEA:69464"/>
        <dbReference type="Rhea" id="RHEA-COMP:10698"/>
        <dbReference type="Rhea" id="RHEA-COMP:10700"/>
        <dbReference type="ChEBI" id="CHEBI:15377"/>
        <dbReference type="ChEBI" id="CHEBI:15378"/>
        <dbReference type="ChEBI" id="CHEBI:23808"/>
        <dbReference type="ChEBI" id="CHEBI:29950"/>
        <dbReference type="ChEBI" id="CHEBI:50058"/>
        <dbReference type="ChEBI" id="CHEBI:57856"/>
        <dbReference type="ChEBI" id="CHEBI:57925"/>
        <dbReference type="ChEBI" id="CHEBI:59789"/>
        <dbReference type="ChEBI" id="CHEBI:183640"/>
        <dbReference type="EC" id="2.1.1.137"/>
    </reaction>
</comment>
<evidence type="ECO:0000256" key="4">
    <source>
        <dbReference type="ARBA" id="ARBA00034521"/>
    </source>
</evidence>
<dbReference type="PANTHER" id="PTHR43675:SF8">
    <property type="entry name" value="ARSENITE METHYLTRANSFERASE"/>
    <property type="match status" value="1"/>
</dbReference>
<dbReference type="EMBL" id="VGIR01000043">
    <property type="protein sequence ID" value="MBM3331770.1"/>
    <property type="molecule type" value="Genomic_DNA"/>
</dbReference>
<evidence type="ECO:0000256" key="1">
    <source>
        <dbReference type="ARBA" id="ARBA00022679"/>
    </source>
</evidence>
<dbReference type="Gene3D" id="3.40.50.150">
    <property type="entry name" value="Vaccinia Virus protein VP39"/>
    <property type="match status" value="1"/>
</dbReference>
<reference evidence="10" key="1">
    <citation type="submission" date="2019-03" db="EMBL/GenBank/DDBJ databases">
        <title>Lake Tanganyika Metagenome-Assembled Genomes (MAGs).</title>
        <authorList>
            <person name="Tran P."/>
        </authorList>
    </citation>
    <scope>NUCLEOTIDE SEQUENCE</scope>
    <source>
        <strain evidence="10">K_DeepCast_150m_m2_040</strain>
    </source>
</reference>
<feature type="domain" description="Methyltransferase" evidence="9">
    <location>
        <begin position="76"/>
        <end position="221"/>
    </location>
</feature>
<dbReference type="NCBIfam" id="NF008823">
    <property type="entry name" value="PRK11873.1"/>
    <property type="match status" value="1"/>
</dbReference>
<dbReference type="GO" id="GO:0032259">
    <property type="term" value="P:methylation"/>
    <property type="evidence" value="ECO:0007669"/>
    <property type="project" value="UniProtKB-KW"/>
</dbReference>
<evidence type="ECO:0000256" key="2">
    <source>
        <dbReference type="ARBA" id="ARBA00022691"/>
    </source>
</evidence>
<evidence type="ECO:0000313" key="11">
    <source>
        <dbReference type="Proteomes" id="UP000779900"/>
    </source>
</evidence>
<dbReference type="InterPro" id="IPR025714">
    <property type="entry name" value="Methyltranfer_dom"/>
</dbReference>
<protein>
    <recommendedName>
        <fullName evidence="5">Arsenite methyltransferase</fullName>
        <ecNumber evidence="4">2.1.1.137</ecNumber>
    </recommendedName>
</protein>
<evidence type="ECO:0000313" key="10">
    <source>
        <dbReference type="EMBL" id="MBM3331770.1"/>
    </source>
</evidence>
<accession>A0A938BRM3</accession>
<comment type="catalytic activity">
    <reaction evidence="8">
        <text>arsenic triglutathione + 3 [thioredoxin]-dithiol + 3 S-adenosyl-L-methionine = trimethylarsine + 3 [thioredoxin]-disulfide + 3 glutathione + 3 S-adenosyl-L-homocysteine + 3 H(+)</text>
        <dbReference type="Rhea" id="RHEA:69432"/>
        <dbReference type="Rhea" id="RHEA-COMP:10698"/>
        <dbReference type="Rhea" id="RHEA-COMP:10700"/>
        <dbReference type="ChEBI" id="CHEBI:15378"/>
        <dbReference type="ChEBI" id="CHEBI:27130"/>
        <dbReference type="ChEBI" id="CHEBI:29950"/>
        <dbReference type="ChEBI" id="CHEBI:50058"/>
        <dbReference type="ChEBI" id="CHEBI:57856"/>
        <dbReference type="ChEBI" id="CHEBI:57925"/>
        <dbReference type="ChEBI" id="CHEBI:59789"/>
        <dbReference type="ChEBI" id="CHEBI:183640"/>
        <dbReference type="EC" id="2.1.1.137"/>
    </reaction>
</comment>
<evidence type="ECO:0000256" key="5">
    <source>
        <dbReference type="ARBA" id="ARBA00034545"/>
    </source>
</evidence>
<sequence length="277" mass="29022">MKTDDVKRVVREGYAKVAKGSGSCCGPQSSCCGTAPTAEDVSRRVGYSDAELAAAPEGANLGLGCGNPVALASLREGEVVLDLGSGAGFDCFLAAKKVGSRGRVIGVDMTPEMLEKARENARKTGVANVEFRLGEIENLPVADGSVDAVISNCVINLAPDKARVFAEAFRALKPGGRLMVSDLVLTAPLPKVVQESVAAYVGCLAGASLKDEYLRAIEQAGFEKIHVASEDSFPVDLMQNDPTAQAVVKDLKVSREEVTRIAGTVVSVKVSARKPDR</sequence>
<keyword evidence="1" id="KW-0808">Transferase</keyword>
<name>A0A938BRM3_UNCW3</name>
<dbReference type="Proteomes" id="UP000779900">
    <property type="component" value="Unassembled WGS sequence"/>
</dbReference>
<evidence type="ECO:0000256" key="6">
    <source>
        <dbReference type="ARBA" id="ARBA00047941"/>
    </source>
</evidence>
<dbReference type="SUPFAM" id="SSF53335">
    <property type="entry name" value="S-adenosyl-L-methionine-dependent methyltransferases"/>
    <property type="match status" value="1"/>
</dbReference>
<dbReference type="Pfam" id="PF13847">
    <property type="entry name" value="Methyltransf_31"/>
    <property type="match status" value="1"/>
</dbReference>
<evidence type="ECO:0000256" key="3">
    <source>
        <dbReference type="ARBA" id="ARBA00034487"/>
    </source>
</evidence>
<dbReference type="InterPro" id="IPR029063">
    <property type="entry name" value="SAM-dependent_MTases_sf"/>
</dbReference>
<comment type="similarity">
    <text evidence="3">Belongs to the methyltransferase superfamily. Arsenite methyltransferase family.</text>
</comment>
<dbReference type="EC" id="2.1.1.137" evidence="4"/>
<keyword evidence="10" id="KW-0489">Methyltransferase</keyword>
<dbReference type="AlphaFoldDB" id="A0A938BRM3"/>
<evidence type="ECO:0000256" key="8">
    <source>
        <dbReference type="ARBA" id="ARBA00048428"/>
    </source>
</evidence>
<dbReference type="CDD" id="cd02440">
    <property type="entry name" value="AdoMet_MTases"/>
    <property type="match status" value="1"/>
</dbReference>
<evidence type="ECO:0000256" key="7">
    <source>
        <dbReference type="ARBA" id="ARBA00047943"/>
    </source>
</evidence>
<gene>
    <name evidence="10" type="primary">arsM</name>
    <name evidence="10" type="ORF">FJY68_07970</name>
</gene>
<comment type="caution">
    <text evidence="10">The sequence shown here is derived from an EMBL/GenBank/DDBJ whole genome shotgun (WGS) entry which is preliminary data.</text>
</comment>
<proteinExistence type="inferred from homology"/>
<dbReference type="PANTHER" id="PTHR43675">
    <property type="entry name" value="ARSENITE METHYLTRANSFERASE"/>
    <property type="match status" value="1"/>
</dbReference>
<comment type="catalytic activity">
    <reaction evidence="6">
        <text>arsenic triglutathione + [thioredoxin]-dithiol + S-adenosyl-L-methionine + 2 H2O = methylarsonous acid + [thioredoxin]-disulfide + 3 glutathione + S-adenosyl-L-homocysteine + H(+)</text>
        <dbReference type="Rhea" id="RHEA:69460"/>
        <dbReference type="Rhea" id="RHEA-COMP:10698"/>
        <dbReference type="Rhea" id="RHEA-COMP:10700"/>
        <dbReference type="ChEBI" id="CHEBI:15377"/>
        <dbReference type="ChEBI" id="CHEBI:15378"/>
        <dbReference type="ChEBI" id="CHEBI:17826"/>
        <dbReference type="ChEBI" id="CHEBI:29950"/>
        <dbReference type="ChEBI" id="CHEBI:50058"/>
        <dbReference type="ChEBI" id="CHEBI:57856"/>
        <dbReference type="ChEBI" id="CHEBI:57925"/>
        <dbReference type="ChEBI" id="CHEBI:59789"/>
        <dbReference type="ChEBI" id="CHEBI:183640"/>
        <dbReference type="EC" id="2.1.1.137"/>
    </reaction>
</comment>
<keyword evidence="2" id="KW-0949">S-adenosyl-L-methionine</keyword>
<organism evidence="10 11">
    <name type="scientific">candidate division WOR-3 bacterium</name>
    <dbReference type="NCBI Taxonomy" id="2052148"/>
    <lineage>
        <taxon>Bacteria</taxon>
        <taxon>Bacteria division WOR-3</taxon>
    </lineage>
</organism>
<dbReference type="GO" id="GO:0030791">
    <property type="term" value="F:arsenite methyltransferase activity"/>
    <property type="evidence" value="ECO:0007669"/>
    <property type="project" value="UniProtKB-EC"/>
</dbReference>
<evidence type="ECO:0000259" key="9">
    <source>
        <dbReference type="Pfam" id="PF13847"/>
    </source>
</evidence>